<gene>
    <name evidence="2" type="ORF">QBC35DRAFT_395171</name>
</gene>
<proteinExistence type="predicted"/>
<feature type="region of interest" description="Disordered" evidence="1">
    <location>
        <begin position="267"/>
        <end position="291"/>
    </location>
</feature>
<dbReference type="Proteomes" id="UP001302126">
    <property type="component" value="Unassembled WGS sequence"/>
</dbReference>
<feature type="compositionally biased region" description="Basic and acidic residues" evidence="1">
    <location>
        <begin position="27"/>
        <end position="45"/>
    </location>
</feature>
<protein>
    <recommendedName>
        <fullName evidence="4">C2H2-type domain-containing protein</fullName>
    </recommendedName>
</protein>
<feature type="non-terminal residue" evidence="2">
    <location>
        <position position="1"/>
    </location>
</feature>
<name>A0AAN6WMF5_9PEZI</name>
<accession>A0AAN6WMF5</accession>
<sequence length="325" mass="36525">QSGTSQSASDSATYDNNEATRQSRSQGDSRKRQRPEKGQDSRGEDSNNVDTVPKPKASGETGTTVCLPFWKLDSREWRGCFAYKLTRIRDVKQHLNRVHAECCYCVRCGEDFRSEEELDAHYATTPSCTSRPFKKKWLSGPQKDNLRSWSNAQHSGEEQWYAIWDIMLPGIPRPDSPYLDKELSEEVNSFRDFLVTQGPGIMRETGEQEGIQLTTIEERVIPLALNRIFEQWATSRGQSSVRIPNSSNGIAGRAHSVWGVGAIEHDQEAGDDDAAEPQTAPEPPSNFEIPELAINGELPEIDFDALFEFWESDEPPAVPETEETS</sequence>
<evidence type="ECO:0000313" key="3">
    <source>
        <dbReference type="Proteomes" id="UP001302126"/>
    </source>
</evidence>
<feature type="compositionally biased region" description="Polar residues" evidence="1">
    <location>
        <begin position="1"/>
        <end position="26"/>
    </location>
</feature>
<dbReference type="PANTHER" id="PTHR38166:SF1">
    <property type="entry name" value="C2H2-TYPE DOMAIN-CONTAINING PROTEIN"/>
    <property type="match status" value="1"/>
</dbReference>
<comment type="caution">
    <text evidence="2">The sequence shown here is derived from an EMBL/GenBank/DDBJ whole genome shotgun (WGS) entry which is preliminary data.</text>
</comment>
<dbReference type="EMBL" id="MU864606">
    <property type="protein sequence ID" value="KAK4182837.1"/>
    <property type="molecule type" value="Genomic_DNA"/>
</dbReference>
<feature type="region of interest" description="Disordered" evidence="1">
    <location>
        <begin position="1"/>
        <end position="60"/>
    </location>
</feature>
<evidence type="ECO:0008006" key="4">
    <source>
        <dbReference type="Google" id="ProtNLM"/>
    </source>
</evidence>
<reference evidence="2" key="2">
    <citation type="submission" date="2023-05" db="EMBL/GenBank/DDBJ databases">
        <authorList>
            <consortium name="Lawrence Berkeley National Laboratory"/>
            <person name="Steindorff A."/>
            <person name="Hensen N."/>
            <person name="Bonometti L."/>
            <person name="Westerberg I."/>
            <person name="Brannstrom I.O."/>
            <person name="Guillou S."/>
            <person name="Cros-Aarteil S."/>
            <person name="Calhoun S."/>
            <person name="Haridas S."/>
            <person name="Kuo A."/>
            <person name="Mondo S."/>
            <person name="Pangilinan J."/>
            <person name="Riley R."/>
            <person name="Labutti K."/>
            <person name="Andreopoulos B."/>
            <person name="Lipzen A."/>
            <person name="Chen C."/>
            <person name="Yanf M."/>
            <person name="Daum C."/>
            <person name="Ng V."/>
            <person name="Clum A."/>
            <person name="Ohm R."/>
            <person name="Martin F."/>
            <person name="Silar P."/>
            <person name="Natvig D."/>
            <person name="Lalanne C."/>
            <person name="Gautier V."/>
            <person name="Ament-Velasquez S.L."/>
            <person name="Kruys A."/>
            <person name="Hutchinson M.I."/>
            <person name="Powell A.J."/>
            <person name="Barry K."/>
            <person name="Miller A.N."/>
            <person name="Grigoriev I.V."/>
            <person name="Debuchy R."/>
            <person name="Gladieux P."/>
            <person name="Thoren M.H."/>
            <person name="Johannesson H."/>
        </authorList>
    </citation>
    <scope>NUCLEOTIDE SEQUENCE</scope>
    <source>
        <strain evidence="2">PSN309</strain>
    </source>
</reference>
<evidence type="ECO:0000256" key="1">
    <source>
        <dbReference type="SAM" id="MobiDB-lite"/>
    </source>
</evidence>
<dbReference type="PANTHER" id="PTHR38166">
    <property type="entry name" value="C2H2-TYPE DOMAIN-CONTAINING PROTEIN-RELATED"/>
    <property type="match status" value="1"/>
</dbReference>
<reference evidence="2" key="1">
    <citation type="journal article" date="2023" name="Mol. Phylogenet. Evol.">
        <title>Genome-scale phylogeny and comparative genomics of the fungal order Sordariales.</title>
        <authorList>
            <person name="Hensen N."/>
            <person name="Bonometti L."/>
            <person name="Westerberg I."/>
            <person name="Brannstrom I.O."/>
            <person name="Guillou S."/>
            <person name="Cros-Aarteil S."/>
            <person name="Calhoun S."/>
            <person name="Haridas S."/>
            <person name="Kuo A."/>
            <person name="Mondo S."/>
            <person name="Pangilinan J."/>
            <person name="Riley R."/>
            <person name="LaButti K."/>
            <person name="Andreopoulos B."/>
            <person name="Lipzen A."/>
            <person name="Chen C."/>
            <person name="Yan M."/>
            <person name="Daum C."/>
            <person name="Ng V."/>
            <person name="Clum A."/>
            <person name="Steindorff A."/>
            <person name="Ohm R.A."/>
            <person name="Martin F."/>
            <person name="Silar P."/>
            <person name="Natvig D.O."/>
            <person name="Lalanne C."/>
            <person name="Gautier V."/>
            <person name="Ament-Velasquez S.L."/>
            <person name="Kruys A."/>
            <person name="Hutchinson M.I."/>
            <person name="Powell A.J."/>
            <person name="Barry K."/>
            <person name="Miller A.N."/>
            <person name="Grigoriev I.V."/>
            <person name="Debuchy R."/>
            <person name="Gladieux P."/>
            <person name="Hiltunen Thoren M."/>
            <person name="Johannesson H."/>
        </authorList>
    </citation>
    <scope>NUCLEOTIDE SEQUENCE</scope>
    <source>
        <strain evidence="2">PSN309</strain>
    </source>
</reference>
<evidence type="ECO:0000313" key="2">
    <source>
        <dbReference type="EMBL" id="KAK4182837.1"/>
    </source>
</evidence>
<dbReference type="AlphaFoldDB" id="A0AAN6WMF5"/>
<keyword evidence="3" id="KW-1185">Reference proteome</keyword>
<organism evidence="2 3">
    <name type="scientific">Podospora australis</name>
    <dbReference type="NCBI Taxonomy" id="1536484"/>
    <lineage>
        <taxon>Eukaryota</taxon>
        <taxon>Fungi</taxon>
        <taxon>Dikarya</taxon>
        <taxon>Ascomycota</taxon>
        <taxon>Pezizomycotina</taxon>
        <taxon>Sordariomycetes</taxon>
        <taxon>Sordariomycetidae</taxon>
        <taxon>Sordariales</taxon>
        <taxon>Podosporaceae</taxon>
        <taxon>Podospora</taxon>
    </lineage>
</organism>